<organism evidence="12 13">
    <name type="scientific">Pseudobacteriovorax antillogorgiicola</name>
    <dbReference type="NCBI Taxonomy" id="1513793"/>
    <lineage>
        <taxon>Bacteria</taxon>
        <taxon>Pseudomonadati</taxon>
        <taxon>Bdellovibrionota</taxon>
        <taxon>Oligoflexia</taxon>
        <taxon>Oligoflexales</taxon>
        <taxon>Pseudobacteriovoracaceae</taxon>
        <taxon>Pseudobacteriovorax</taxon>
    </lineage>
</organism>
<dbReference type="OrthoDB" id="5298073at2"/>
<dbReference type="Pfam" id="PF00015">
    <property type="entry name" value="MCPsignal"/>
    <property type="match status" value="1"/>
</dbReference>
<accession>A0A1Y6B9U4</accession>
<name>A0A1Y6B9U4_9BACT</name>
<gene>
    <name evidence="12" type="ORF">SAMN06296036_103121</name>
</gene>
<dbReference type="SMART" id="SM00283">
    <property type="entry name" value="MA"/>
    <property type="match status" value="1"/>
</dbReference>
<dbReference type="PROSITE" id="PS50111">
    <property type="entry name" value="CHEMOTAXIS_TRANSDUC_2"/>
    <property type="match status" value="1"/>
</dbReference>
<evidence type="ECO:0000256" key="3">
    <source>
        <dbReference type="ARBA" id="ARBA00022500"/>
    </source>
</evidence>
<dbReference type="EMBL" id="FWZT01000003">
    <property type="protein sequence ID" value="SMF00597.1"/>
    <property type="molecule type" value="Genomic_DNA"/>
</dbReference>
<dbReference type="SUPFAM" id="SSF58104">
    <property type="entry name" value="Methyl-accepting chemotaxis protein (MCP) signaling domain"/>
    <property type="match status" value="1"/>
</dbReference>
<keyword evidence="4 10" id="KW-0812">Transmembrane</keyword>
<feature type="compositionally biased region" description="Acidic residues" evidence="9">
    <location>
        <begin position="730"/>
        <end position="745"/>
    </location>
</feature>
<evidence type="ECO:0000313" key="12">
    <source>
        <dbReference type="EMBL" id="SMF00597.1"/>
    </source>
</evidence>
<evidence type="ECO:0000259" key="11">
    <source>
        <dbReference type="PROSITE" id="PS50111"/>
    </source>
</evidence>
<dbReference type="Gene3D" id="3.30.450.20">
    <property type="entry name" value="PAS domain"/>
    <property type="match status" value="1"/>
</dbReference>
<feature type="transmembrane region" description="Helical" evidence="10">
    <location>
        <begin position="392"/>
        <end position="415"/>
    </location>
</feature>
<evidence type="ECO:0000256" key="9">
    <source>
        <dbReference type="SAM" id="MobiDB-lite"/>
    </source>
</evidence>
<evidence type="ECO:0000256" key="7">
    <source>
        <dbReference type="ARBA" id="ARBA00029447"/>
    </source>
</evidence>
<dbReference type="STRING" id="1513793.SAMN06296036_103121"/>
<dbReference type="Proteomes" id="UP000192907">
    <property type="component" value="Unassembled WGS sequence"/>
</dbReference>
<evidence type="ECO:0000256" key="1">
    <source>
        <dbReference type="ARBA" id="ARBA00004651"/>
    </source>
</evidence>
<dbReference type="Gene3D" id="1.10.287.950">
    <property type="entry name" value="Methyl-accepting chemotaxis protein"/>
    <property type="match status" value="1"/>
</dbReference>
<dbReference type="RefSeq" id="WP_132316159.1">
    <property type="nucleotide sequence ID" value="NZ_FWZT01000003.1"/>
</dbReference>
<dbReference type="Pfam" id="PF02743">
    <property type="entry name" value="dCache_1"/>
    <property type="match status" value="1"/>
</dbReference>
<keyword evidence="6 10" id="KW-0472">Membrane</keyword>
<dbReference type="PANTHER" id="PTHR43531:SF11">
    <property type="entry name" value="METHYL-ACCEPTING CHEMOTAXIS PROTEIN 3"/>
    <property type="match status" value="1"/>
</dbReference>
<comment type="subcellular location">
    <subcellularLocation>
        <location evidence="1">Cell membrane</location>
        <topology evidence="1">Multi-pass membrane protein</topology>
    </subcellularLocation>
</comment>
<dbReference type="InterPro" id="IPR004089">
    <property type="entry name" value="MCPsignal_dom"/>
</dbReference>
<evidence type="ECO:0000256" key="10">
    <source>
        <dbReference type="SAM" id="Phobius"/>
    </source>
</evidence>
<dbReference type="AlphaFoldDB" id="A0A1Y6B9U4"/>
<proteinExistence type="inferred from homology"/>
<evidence type="ECO:0000256" key="8">
    <source>
        <dbReference type="PROSITE-ProRule" id="PRU00284"/>
    </source>
</evidence>
<dbReference type="GO" id="GO:0004888">
    <property type="term" value="F:transmembrane signaling receptor activity"/>
    <property type="evidence" value="ECO:0007669"/>
    <property type="project" value="TreeGrafter"/>
</dbReference>
<dbReference type="InterPro" id="IPR033479">
    <property type="entry name" value="dCache_1"/>
</dbReference>
<keyword evidence="5 10" id="KW-1133">Transmembrane helix</keyword>
<dbReference type="PANTHER" id="PTHR43531">
    <property type="entry name" value="PROTEIN ICFG"/>
    <property type="match status" value="1"/>
</dbReference>
<keyword evidence="3" id="KW-0145">Chemotaxis</keyword>
<comment type="similarity">
    <text evidence="7">Belongs to the methyl-accepting chemotaxis (MCP) protein family.</text>
</comment>
<dbReference type="InterPro" id="IPR051310">
    <property type="entry name" value="MCP_chemotaxis"/>
</dbReference>
<evidence type="ECO:0000256" key="2">
    <source>
        <dbReference type="ARBA" id="ARBA00022475"/>
    </source>
</evidence>
<feature type="domain" description="Methyl-accepting transducer" evidence="11">
    <location>
        <begin position="432"/>
        <end position="682"/>
    </location>
</feature>
<keyword evidence="13" id="KW-1185">Reference proteome</keyword>
<evidence type="ECO:0000256" key="6">
    <source>
        <dbReference type="ARBA" id="ARBA00023136"/>
    </source>
</evidence>
<dbReference type="GO" id="GO:0005886">
    <property type="term" value="C:plasma membrane"/>
    <property type="evidence" value="ECO:0007669"/>
    <property type="project" value="UniProtKB-SubCell"/>
</dbReference>
<feature type="region of interest" description="Disordered" evidence="9">
    <location>
        <begin position="707"/>
        <end position="745"/>
    </location>
</feature>
<protein>
    <submittedName>
        <fullName evidence="12">Methyl-accepting chemotaxis protein</fullName>
    </submittedName>
</protein>
<reference evidence="13" key="1">
    <citation type="submission" date="2017-04" db="EMBL/GenBank/DDBJ databases">
        <authorList>
            <person name="Varghese N."/>
            <person name="Submissions S."/>
        </authorList>
    </citation>
    <scope>NUCLEOTIDE SEQUENCE [LARGE SCALE GENOMIC DNA]</scope>
    <source>
        <strain evidence="13">RKEM611</strain>
    </source>
</reference>
<dbReference type="GO" id="GO:0006935">
    <property type="term" value="P:chemotaxis"/>
    <property type="evidence" value="ECO:0007669"/>
    <property type="project" value="UniProtKB-KW"/>
</dbReference>
<sequence length="745" mass="82480">MTLKKKILLGLVCAVTVPVVTTSIIVYWQSRDSITSLAEQSLEAVKTNKATAVKDYFQTIQYQVQSLAENDAVVAATLSFKKSFNNYIKDNKFSEKDIEKQRTELSRYYEGDFSEQYAAKNRGENLNSQALWENLSARAVALQYQYIYKNSHPLGSKHLLDAAEGDQSAYAKTHRSVHPEIRNFLERFGYYDIFIADRDTGHIIYSVFKELDYATSLLDGPYKDTGIAQVFRKARNFSTKGQTTLTDYRSYLPSYRDPASFIASPIISNGETVAVLIFQMPIDRLNRIMSDRAGLGETGEAYLVGSDGLPRSNSFHNEQRSLSRAFRDPESSRIESESIREGISGNQGVQLGVNYEGQKVISAYVPVDVLNHRWVLMAEITQGEAFQSISELVTAIVIAALLLIGITLLVGSFLVTKLVQLITLSVDSLYHQTQNLEHSASSMKEETTKLSQNVLRSAAAVQENASSVSEINSTLSTNSALVDRVVDRSNEVLEQLSTADQQLETMNHSFNRIGEGVAKNNEIIKLVEEISTKTKMINEIVFKTQLLAVNASIEAARAGEQGRGFTVVAEEVTKLASVSGEAAEQIDRLIIHSREIITGLIKESQGVVGQSETNVQNFRSVFATVTQNIRQVLESTKDIASAIREQRQGVVQVTSAMEEIDRSVQANQQQAQQSQLLADGLHVTADKLGEIRDQFLSITMGQGLKRRSPSRALAAPISATHKNQQPSREVEEESLADDDSFTPAA</sequence>
<keyword evidence="8" id="KW-0807">Transducer</keyword>
<keyword evidence="2" id="KW-1003">Cell membrane</keyword>
<dbReference type="GO" id="GO:0007165">
    <property type="term" value="P:signal transduction"/>
    <property type="evidence" value="ECO:0007669"/>
    <property type="project" value="UniProtKB-KW"/>
</dbReference>
<evidence type="ECO:0000256" key="4">
    <source>
        <dbReference type="ARBA" id="ARBA00022692"/>
    </source>
</evidence>
<evidence type="ECO:0000256" key="5">
    <source>
        <dbReference type="ARBA" id="ARBA00022989"/>
    </source>
</evidence>
<evidence type="ECO:0000313" key="13">
    <source>
        <dbReference type="Proteomes" id="UP000192907"/>
    </source>
</evidence>